<keyword evidence="1" id="KW-1133">Transmembrane helix</keyword>
<evidence type="ECO:0000313" key="2">
    <source>
        <dbReference type="EMBL" id="EGW09300.1"/>
    </source>
</evidence>
<feature type="transmembrane region" description="Helical" evidence="1">
    <location>
        <begin position="12"/>
        <end position="31"/>
    </location>
</feature>
<evidence type="ECO:0000313" key="3">
    <source>
        <dbReference type="Proteomes" id="UP000001075"/>
    </source>
</evidence>
<evidence type="ECO:0000256" key="1">
    <source>
        <dbReference type="SAM" id="Phobius"/>
    </source>
</evidence>
<dbReference type="AlphaFoldDB" id="G3II10"/>
<protein>
    <submittedName>
        <fullName evidence="2">Uncharacterized protein</fullName>
    </submittedName>
</protein>
<proteinExistence type="predicted"/>
<keyword evidence="1" id="KW-0472">Membrane</keyword>
<reference evidence="3" key="1">
    <citation type="journal article" date="2011" name="Nat. Biotechnol.">
        <title>The genomic sequence of the Chinese hamster ovary (CHO)-K1 cell line.</title>
        <authorList>
            <person name="Xu X."/>
            <person name="Nagarajan H."/>
            <person name="Lewis N.E."/>
            <person name="Pan S."/>
            <person name="Cai Z."/>
            <person name="Liu X."/>
            <person name="Chen W."/>
            <person name="Xie M."/>
            <person name="Wang W."/>
            <person name="Hammond S."/>
            <person name="Andersen M.R."/>
            <person name="Neff N."/>
            <person name="Passarelli B."/>
            <person name="Koh W."/>
            <person name="Fan H.C."/>
            <person name="Wang J."/>
            <person name="Gui Y."/>
            <person name="Lee K.H."/>
            <person name="Betenbaugh M.J."/>
            <person name="Quake S.R."/>
            <person name="Famili I."/>
            <person name="Palsson B.O."/>
            <person name="Wang J."/>
        </authorList>
    </citation>
    <scope>NUCLEOTIDE SEQUENCE [LARGE SCALE GENOMIC DNA]</scope>
    <source>
        <strain evidence="3">CHO K1 cell line</strain>
    </source>
</reference>
<dbReference type="EMBL" id="JH002910">
    <property type="protein sequence ID" value="EGW09300.1"/>
    <property type="molecule type" value="Genomic_DNA"/>
</dbReference>
<dbReference type="InParanoid" id="G3II10"/>
<keyword evidence="1" id="KW-0812">Transmembrane</keyword>
<organism evidence="2 3">
    <name type="scientific">Cricetulus griseus</name>
    <name type="common">Chinese hamster</name>
    <name type="synonym">Cricetulus barabensis griseus</name>
    <dbReference type="NCBI Taxonomy" id="10029"/>
    <lineage>
        <taxon>Eukaryota</taxon>
        <taxon>Metazoa</taxon>
        <taxon>Chordata</taxon>
        <taxon>Craniata</taxon>
        <taxon>Vertebrata</taxon>
        <taxon>Euteleostomi</taxon>
        <taxon>Mammalia</taxon>
        <taxon>Eutheria</taxon>
        <taxon>Euarchontoglires</taxon>
        <taxon>Glires</taxon>
        <taxon>Rodentia</taxon>
        <taxon>Myomorpha</taxon>
        <taxon>Muroidea</taxon>
        <taxon>Cricetidae</taxon>
        <taxon>Cricetinae</taxon>
        <taxon>Cricetulus</taxon>
    </lineage>
</organism>
<gene>
    <name evidence="2" type="ORF">I79_023471</name>
</gene>
<dbReference type="Proteomes" id="UP000001075">
    <property type="component" value="Unassembled WGS sequence"/>
</dbReference>
<sequence>MPKGPKEESPAQGLFALLLSQCGAMPLGLVLTQRYGHLKKLCGLVSTSESLRLAGPTEQNRLRCKEHSTWTIPVDVTVADSSGGGTKDTYSVAYALPAFVGASGGLILPTMDHMALPKLSSALVLGQQVLNVCVCGVGVKEALCSKGNRCTQKRVGSGFAAPDRKS</sequence>
<accession>G3II10</accession>
<name>G3II10_CRIGR</name>